<dbReference type="SUPFAM" id="SSF51735">
    <property type="entry name" value="NAD(P)-binding Rossmann-fold domains"/>
    <property type="match status" value="1"/>
</dbReference>
<dbReference type="Pfam" id="PF00106">
    <property type="entry name" value="adh_short"/>
    <property type="match status" value="1"/>
</dbReference>
<evidence type="ECO:0000313" key="6">
    <source>
        <dbReference type="EMBL" id="KAF8442807.1"/>
    </source>
</evidence>
<reference evidence="6" key="1">
    <citation type="submission" date="2019-10" db="EMBL/GenBank/DDBJ databases">
        <authorList>
            <consortium name="DOE Joint Genome Institute"/>
            <person name="Kuo A."/>
            <person name="Miyauchi S."/>
            <person name="Kiss E."/>
            <person name="Drula E."/>
            <person name="Kohler A."/>
            <person name="Sanchez-Garcia M."/>
            <person name="Andreopoulos B."/>
            <person name="Barry K.W."/>
            <person name="Bonito G."/>
            <person name="Buee M."/>
            <person name="Carver A."/>
            <person name="Chen C."/>
            <person name="Cichocki N."/>
            <person name="Clum A."/>
            <person name="Culley D."/>
            <person name="Crous P.W."/>
            <person name="Fauchery L."/>
            <person name="Girlanda M."/>
            <person name="Hayes R."/>
            <person name="Keri Z."/>
            <person name="LaButti K."/>
            <person name="Lipzen A."/>
            <person name="Lombard V."/>
            <person name="Magnuson J."/>
            <person name="Maillard F."/>
            <person name="Morin E."/>
            <person name="Murat C."/>
            <person name="Nolan M."/>
            <person name="Ohm R."/>
            <person name="Pangilinan J."/>
            <person name="Pereira M."/>
            <person name="Perotto S."/>
            <person name="Peter M."/>
            <person name="Riley R."/>
            <person name="Sitrit Y."/>
            <person name="Stielow B."/>
            <person name="Szollosi G."/>
            <person name="Zifcakova L."/>
            <person name="Stursova M."/>
            <person name="Spatafora J.W."/>
            <person name="Tedersoo L."/>
            <person name="Vaario L.-M."/>
            <person name="Yamada A."/>
            <person name="Yan M."/>
            <person name="Wang P."/>
            <person name="Xu J."/>
            <person name="Bruns T."/>
            <person name="Baldrian P."/>
            <person name="Vilgalys R."/>
            <person name="Henrissat B."/>
            <person name="Grigoriev I.V."/>
            <person name="Hibbett D."/>
            <person name="Nagy L.G."/>
            <person name="Martin F.M."/>
        </authorList>
    </citation>
    <scope>NUCLEOTIDE SEQUENCE</scope>
    <source>
        <strain evidence="6">BED1</strain>
    </source>
</reference>
<evidence type="ECO:0000313" key="7">
    <source>
        <dbReference type="Proteomes" id="UP001194468"/>
    </source>
</evidence>
<feature type="region of interest" description="Disordered" evidence="5">
    <location>
        <begin position="1"/>
        <end position="20"/>
    </location>
</feature>
<dbReference type="InterPro" id="IPR020904">
    <property type="entry name" value="Sc_DH/Rdtase_CS"/>
</dbReference>
<gene>
    <name evidence="6" type="ORF">L210DRAFT_3397082</name>
</gene>
<dbReference type="InterPro" id="IPR036291">
    <property type="entry name" value="NAD(P)-bd_dom_sf"/>
</dbReference>
<accession>A0AAD4BXU8</accession>
<organism evidence="6 7">
    <name type="scientific">Boletus edulis BED1</name>
    <dbReference type="NCBI Taxonomy" id="1328754"/>
    <lineage>
        <taxon>Eukaryota</taxon>
        <taxon>Fungi</taxon>
        <taxon>Dikarya</taxon>
        <taxon>Basidiomycota</taxon>
        <taxon>Agaricomycotina</taxon>
        <taxon>Agaricomycetes</taxon>
        <taxon>Agaricomycetidae</taxon>
        <taxon>Boletales</taxon>
        <taxon>Boletineae</taxon>
        <taxon>Boletaceae</taxon>
        <taxon>Boletoideae</taxon>
        <taxon>Boletus</taxon>
    </lineage>
</organism>
<keyword evidence="2" id="KW-0521">NADP</keyword>
<comment type="similarity">
    <text evidence="1 4">Belongs to the short-chain dehydrogenases/reductases (SDR) family.</text>
</comment>
<keyword evidence="3" id="KW-0560">Oxidoreductase</keyword>
<dbReference type="EMBL" id="WHUW01000008">
    <property type="protein sequence ID" value="KAF8442807.1"/>
    <property type="molecule type" value="Genomic_DNA"/>
</dbReference>
<evidence type="ECO:0000256" key="1">
    <source>
        <dbReference type="ARBA" id="ARBA00006484"/>
    </source>
</evidence>
<dbReference type="PANTHER" id="PTHR43008:SF7">
    <property type="entry name" value="SHORT CHAIN DEHYDROGENASE_REDUCTASE (AFU_ORTHOLOGUE AFUA_2G00830)"/>
    <property type="match status" value="1"/>
</dbReference>
<keyword evidence="7" id="KW-1185">Reference proteome</keyword>
<dbReference type="PRINTS" id="PR00080">
    <property type="entry name" value="SDRFAMILY"/>
</dbReference>
<dbReference type="InterPro" id="IPR002347">
    <property type="entry name" value="SDR_fam"/>
</dbReference>
<evidence type="ECO:0000256" key="3">
    <source>
        <dbReference type="ARBA" id="ARBA00023002"/>
    </source>
</evidence>
<dbReference type="PROSITE" id="PS00061">
    <property type="entry name" value="ADH_SHORT"/>
    <property type="match status" value="1"/>
</dbReference>
<comment type="caution">
    <text evidence="6">The sequence shown here is derived from an EMBL/GenBank/DDBJ whole genome shotgun (WGS) entry which is preliminary data.</text>
</comment>
<name>A0AAD4BXU8_BOLED</name>
<protein>
    <submittedName>
        <fullName evidence="6">NAD(P)-binding protein</fullName>
    </submittedName>
</protein>
<sequence length="318" mass="34784">MPLDRGPSPLRPPIRGTTPSHRRFEAFSPVDSDVHPVIHAGRVAVITGAANGIGRAAAIELARVGLKIALADVSEDLLVQTGKEVAAIVGDGNVLVIPTDVSKIGDVQHLRDKVYEAWGEVAVLLNNAAIGPDSKSWEKLDNWRNTFEVNLFGVVNVQQTFVPSMLHQENQAIVINTGSKQGITNPPGNPAYNASKAAVKSLTEGLAYELRERPACNVTAHLFVPGWTFTGMTARSGGAKPTGAWSAEETVLYMLDHVRLGEFYILCPDNETRREVDQLRIMWGAADMAEGRPALSRWHKDWKPLFEEYIRDGMADMQ</sequence>
<dbReference type="AlphaFoldDB" id="A0AAD4BXU8"/>
<evidence type="ECO:0000256" key="4">
    <source>
        <dbReference type="RuleBase" id="RU000363"/>
    </source>
</evidence>
<evidence type="ECO:0000256" key="5">
    <source>
        <dbReference type="SAM" id="MobiDB-lite"/>
    </source>
</evidence>
<dbReference type="Proteomes" id="UP001194468">
    <property type="component" value="Unassembled WGS sequence"/>
</dbReference>
<dbReference type="CDD" id="cd05233">
    <property type="entry name" value="SDR_c"/>
    <property type="match status" value="1"/>
</dbReference>
<dbReference type="PRINTS" id="PR00081">
    <property type="entry name" value="GDHRDH"/>
</dbReference>
<dbReference type="Gene3D" id="3.40.50.720">
    <property type="entry name" value="NAD(P)-binding Rossmann-like Domain"/>
    <property type="match status" value="1"/>
</dbReference>
<reference evidence="6" key="2">
    <citation type="journal article" date="2020" name="Nat. Commun.">
        <title>Large-scale genome sequencing of mycorrhizal fungi provides insights into the early evolution of symbiotic traits.</title>
        <authorList>
            <person name="Miyauchi S."/>
            <person name="Kiss E."/>
            <person name="Kuo A."/>
            <person name="Drula E."/>
            <person name="Kohler A."/>
            <person name="Sanchez-Garcia M."/>
            <person name="Morin E."/>
            <person name="Andreopoulos B."/>
            <person name="Barry K.W."/>
            <person name="Bonito G."/>
            <person name="Buee M."/>
            <person name="Carver A."/>
            <person name="Chen C."/>
            <person name="Cichocki N."/>
            <person name="Clum A."/>
            <person name="Culley D."/>
            <person name="Crous P.W."/>
            <person name="Fauchery L."/>
            <person name="Girlanda M."/>
            <person name="Hayes R.D."/>
            <person name="Keri Z."/>
            <person name="LaButti K."/>
            <person name="Lipzen A."/>
            <person name="Lombard V."/>
            <person name="Magnuson J."/>
            <person name="Maillard F."/>
            <person name="Murat C."/>
            <person name="Nolan M."/>
            <person name="Ohm R.A."/>
            <person name="Pangilinan J."/>
            <person name="Pereira M.F."/>
            <person name="Perotto S."/>
            <person name="Peter M."/>
            <person name="Pfister S."/>
            <person name="Riley R."/>
            <person name="Sitrit Y."/>
            <person name="Stielow J.B."/>
            <person name="Szollosi G."/>
            <person name="Zifcakova L."/>
            <person name="Stursova M."/>
            <person name="Spatafora J.W."/>
            <person name="Tedersoo L."/>
            <person name="Vaario L.M."/>
            <person name="Yamada A."/>
            <person name="Yan M."/>
            <person name="Wang P."/>
            <person name="Xu J."/>
            <person name="Bruns T."/>
            <person name="Baldrian P."/>
            <person name="Vilgalys R."/>
            <person name="Dunand C."/>
            <person name="Henrissat B."/>
            <person name="Grigoriev I.V."/>
            <person name="Hibbett D."/>
            <person name="Nagy L.G."/>
            <person name="Martin F.M."/>
        </authorList>
    </citation>
    <scope>NUCLEOTIDE SEQUENCE</scope>
    <source>
        <strain evidence="6">BED1</strain>
    </source>
</reference>
<proteinExistence type="inferred from homology"/>
<dbReference type="GO" id="GO:0016616">
    <property type="term" value="F:oxidoreductase activity, acting on the CH-OH group of donors, NAD or NADP as acceptor"/>
    <property type="evidence" value="ECO:0007669"/>
    <property type="project" value="UniProtKB-ARBA"/>
</dbReference>
<evidence type="ECO:0000256" key="2">
    <source>
        <dbReference type="ARBA" id="ARBA00022857"/>
    </source>
</evidence>
<dbReference type="PANTHER" id="PTHR43008">
    <property type="entry name" value="BENZIL REDUCTASE"/>
    <property type="match status" value="1"/>
</dbReference>
<dbReference type="GO" id="GO:0050664">
    <property type="term" value="F:oxidoreductase activity, acting on NAD(P)H, oxygen as acceptor"/>
    <property type="evidence" value="ECO:0007669"/>
    <property type="project" value="TreeGrafter"/>
</dbReference>